<dbReference type="EMBL" id="CP001992">
    <property type="protein sequence ID" value="ADI68108.1"/>
    <property type="molecule type" value="Genomic_DNA"/>
</dbReference>
<dbReference type="eggNOG" id="COG1524">
    <property type="taxonomic scope" value="Bacteria"/>
</dbReference>
<organism evidence="1 2">
    <name type="scientific">Mobiluncus curtisii (strain ATCC 43063 / DSM 2711 / V125)</name>
    <name type="common">Falcivibrio vaginalis</name>
    <dbReference type="NCBI Taxonomy" id="548479"/>
    <lineage>
        <taxon>Bacteria</taxon>
        <taxon>Bacillati</taxon>
        <taxon>Actinomycetota</taxon>
        <taxon>Actinomycetes</taxon>
        <taxon>Actinomycetales</taxon>
        <taxon>Actinomycetaceae</taxon>
        <taxon>Mobiluncus</taxon>
    </lineage>
</organism>
<dbReference type="GO" id="GO:0016787">
    <property type="term" value="F:hydrolase activity"/>
    <property type="evidence" value="ECO:0007669"/>
    <property type="project" value="UniProtKB-ARBA"/>
</dbReference>
<gene>
    <name evidence="1" type="ordered locus">HMPREF0573_11789</name>
</gene>
<protein>
    <submittedName>
        <fullName evidence="1">Type I phosphodiesterase / nucleotide pyrophosphatase</fullName>
    </submittedName>
</protein>
<dbReference type="Proteomes" id="UP000006742">
    <property type="component" value="Chromosome"/>
</dbReference>
<evidence type="ECO:0000313" key="1">
    <source>
        <dbReference type="EMBL" id="ADI68108.1"/>
    </source>
</evidence>
<sequence>MSNTEFHIEIMAAGDADLRLDALLESEFAAAGWSTLPQQPPSAPDSTDSPAGAPVVLVLIDGLGWWNLNEYLGHAPNLRALVKAATASGQTLTARSVCPSTTAAAITSTLTGLAPGRHNMLSYQLIDPVAQAKFNLITFEDYPGRTEEFQPESTWFERLHAAKIPAFALGPKKFIGGGLTRAALRGATYVASENLEARAHDAANVSKQGGMTYFYIAEVDHAGHGYGVGSDKWVKNLEKADRAIGIMLDSLAPGVRVIITADHGMLNTSPEVTVDLAKTAAAEFIADASGEGRVLHVHAQPGAAAVLQETLQTLLGPAKVLNRDQAEALFAAYNGTPVRRKELLGDVVIFAAGTGQTLDSRFFKEQVFQMKGLHGGLSESEMRVPLLRYVS</sequence>
<dbReference type="InterPro" id="IPR002591">
    <property type="entry name" value="Phosphodiest/P_Trfase"/>
</dbReference>
<dbReference type="PANTHER" id="PTHR10151:SF120">
    <property type="entry name" value="BIS(5'-ADENOSYL)-TRIPHOSPHATASE"/>
    <property type="match status" value="1"/>
</dbReference>
<dbReference type="GeneID" id="55565883"/>
<dbReference type="SUPFAM" id="SSF53649">
    <property type="entry name" value="Alkaline phosphatase-like"/>
    <property type="match status" value="1"/>
</dbReference>
<dbReference type="Pfam" id="PF01663">
    <property type="entry name" value="Phosphodiest"/>
    <property type="match status" value="1"/>
</dbReference>
<proteinExistence type="predicted"/>
<dbReference type="Gene3D" id="3.40.720.10">
    <property type="entry name" value="Alkaline Phosphatase, subunit A"/>
    <property type="match status" value="1"/>
</dbReference>
<accession>D6ZHK0</accession>
<keyword evidence="2" id="KW-1185">Reference proteome</keyword>
<dbReference type="AlphaFoldDB" id="D6ZHK0"/>
<dbReference type="RefSeq" id="WP_013189603.1">
    <property type="nucleotide sequence ID" value="NC_014246.1"/>
</dbReference>
<reference evidence="2" key="1">
    <citation type="submission" date="2010-03" db="EMBL/GenBank/DDBJ databases">
        <title>Complete sequence of Mobiluncus curtisii ATCC 43063.</title>
        <authorList>
            <person name="Muzny D."/>
            <person name="Qin X."/>
            <person name="Deng J."/>
            <person name="Jiang H."/>
            <person name="Liu Y."/>
            <person name="Qu J."/>
            <person name="Song X.-Z."/>
            <person name="Zhang L."/>
            <person name="Thornton R."/>
            <person name="Coyle M."/>
            <person name="Francisco L."/>
            <person name="Jackson L."/>
            <person name="Javaid M."/>
            <person name="Korchina V."/>
            <person name="Kovar C."/>
            <person name="Mata R."/>
            <person name="Mathew T."/>
            <person name="Ngo R."/>
            <person name="Nguyen L."/>
            <person name="Nguyen N."/>
            <person name="Okwuonu G."/>
            <person name="Ongeri F."/>
            <person name="Pham C."/>
            <person name="Simmons D."/>
            <person name="Wilczek-Boney K."/>
            <person name="Hale W."/>
            <person name="Jakkamsetti A."/>
            <person name="Pham P."/>
            <person name="Ruth R."/>
            <person name="San Lucas F."/>
            <person name="Warren J."/>
            <person name="Zhang J."/>
            <person name="Zhao Z."/>
            <person name="Zhou C."/>
            <person name="Zhu D."/>
            <person name="Lee S."/>
            <person name="Bess C."/>
            <person name="Blankenburg K."/>
            <person name="Forbes L."/>
            <person name="Fu Q."/>
            <person name="Gubbala S."/>
            <person name="Hirani K."/>
            <person name="Jayaseelan J.C."/>
            <person name="Lara F."/>
            <person name="Munidasa M."/>
            <person name="Palculict T."/>
            <person name="Patil S."/>
            <person name="Pu L.-L."/>
            <person name="Saada N."/>
            <person name="Tang L."/>
            <person name="Weissenberger G."/>
            <person name="Zhu Y."/>
            <person name="Hemphill L."/>
            <person name="Shang Y."/>
            <person name="Youmans B."/>
            <person name="Ayvaz T."/>
            <person name="Ross M."/>
            <person name="Santibanez J."/>
            <person name="Aqrawi P."/>
            <person name="Gross S."/>
            <person name="Joshi V."/>
            <person name="Fowler G."/>
            <person name="Nazareth L."/>
            <person name="Reid J."/>
            <person name="Worley K."/>
            <person name="Petrosino J."/>
            <person name="Highlander S."/>
            <person name="Gibbs R."/>
            <person name="Gibbs R."/>
        </authorList>
    </citation>
    <scope>NUCLEOTIDE SEQUENCE [LARGE SCALE GENOMIC DNA]</scope>
    <source>
        <strain evidence="2">ATCC 43063 / DSM 2711 / V125</strain>
    </source>
</reference>
<dbReference type="InterPro" id="IPR017850">
    <property type="entry name" value="Alkaline_phosphatase_core_sf"/>
</dbReference>
<evidence type="ECO:0000313" key="2">
    <source>
        <dbReference type="Proteomes" id="UP000006742"/>
    </source>
</evidence>
<dbReference type="PANTHER" id="PTHR10151">
    <property type="entry name" value="ECTONUCLEOTIDE PYROPHOSPHATASE/PHOSPHODIESTERASE"/>
    <property type="match status" value="1"/>
</dbReference>
<dbReference type="KEGG" id="mcu:HMPREF0573_11789"/>
<dbReference type="HOGENOM" id="CLU_039939_0_0_11"/>
<dbReference type="STRING" id="548479.HMPREF0573_11789"/>
<name>D6ZHK0_MOBCV</name>